<name>A0A517YYZ0_9BACT</name>
<proteinExistence type="predicted"/>
<reference evidence="1 2" key="1">
    <citation type="submission" date="2019-02" db="EMBL/GenBank/DDBJ databases">
        <title>Deep-cultivation of Planctomycetes and their phenomic and genomic characterization uncovers novel biology.</title>
        <authorList>
            <person name="Wiegand S."/>
            <person name="Jogler M."/>
            <person name="Boedeker C."/>
            <person name="Pinto D."/>
            <person name="Vollmers J."/>
            <person name="Rivas-Marin E."/>
            <person name="Kohn T."/>
            <person name="Peeters S.H."/>
            <person name="Heuer A."/>
            <person name="Rast P."/>
            <person name="Oberbeckmann S."/>
            <person name="Bunk B."/>
            <person name="Jeske O."/>
            <person name="Meyerdierks A."/>
            <person name="Storesund J.E."/>
            <person name="Kallscheuer N."/>
            <person name="Luecker S."/>
            <person name="Lage O.M."/>
            <person name="Pohl T."/>
            <person name="Merkel B.J."/>
            <person name="Hornburger P."/>
            <person name="Mueller R.-W."/>
            <person name="Bruemmer F."/>
            <person name="Labrenz M."/>
            <person name="Spormann A.M."/>
            <person name="Op den Camp H."/>
            <person name="Overmann J."/>
            <person name="Amann R."/>
            <person name="Jetten M.S.M."/>
            <person name="Mascher T."/>
            <person name="Medema M.H."/>
            <person name="Devos D.P."/>
            <person name="Kaster A.-K."/>
            <person name="Ovreas L."/>
            <person name="Rohde M."/>
            <person name="Galperin M.Y."/>
            <person name="Jogler C."/>
        </authorList>
    </citation>
    <scope>NUCLEOTIDE SEQUENCE [LARGE SCALE GENOMIC DNA]</scope>
    <source>
        <strain evidence="1 2">KS4</strain>
    </source>
</reference>
<dbReference type="PROSITE" id="PS51257">
    <property type="entry name" value="PROKAR_LIPOPROTEIN"/>
    <property type="match status" value="1"/>
</dbReference>
<dbReference type="Proteomes" id="UP000317369">
    <property type="component" value="Chromosome"/>
</dbReference>
<dbReference type="RefSeq" id="WP_145080716.1">
    <property type="nucleotide sequence ID" value="NZ_CP036425.1"/>
</dbReference>
<protein>
    <recommendedName>
        <fullName evidence="3">Lipoprotein</fullName>
    </recommendedName>
</protein>
<keyword evidence="2" id="KW-1185">Reference proteome</keyword>
<evidence type="ECO:0000313" key="1">
    <source>
        <dbReference type="EMBL" id="QDU35409.1"/>
    </source>
</evidence>
<dbReference type="OrthoDB" id="1419830at2"/>
<dbReference type="AlphaFoldDB" id="A0A517YYZ0"/>
<evidence type="ECO:0008006" key="3">
    <source>
        <dbReference type="Google" id="ProtNLM"/>
    </source>
</evidence>
<accession>A0A517YYZ0</accession>
<organism evidence="1 2">
    <name type="scientific">Poriferisphaera corsica</name>
    <dbReference type="NCBI Taxonomy" id="2528020"/>
    <lineage>
        <taxon>Bacteria</taxon>
        <taxon>Pseudomonadati</taxon>
        <taxon>Planctomycetota</taxon>
        <taxon>Phycisphaerae</taxon>
        <taxon>Phycisphaerales</taxon>
        <taxon>Phycisphaeraceae</taxon>
        <taxon>Poriferisphaera</taxon>
    </lineage>
</organism>
<gene>
    <name evidence="1" type="ORF">KS4_34900</name>
</gene>
<sequence>MRQILPLIVLSLLLFGCVSPKYNYIPTDVNIQKPDLMIEQTAYVGDEILKIGNYKEYDAIHLDVEATMPAGLLGYVYKFSKGNYIRAGFDERFEYYLPGNVPNPGSVDRNPIADPFLIMQLDTYTSDLYGVTIFKMRGKTTRPRFTRTKVPSKDEDYLVRALTYNGTINNAISISYNEYAGPSSRPLFTNQTNYDISEDDIIGYQGARLRILEATNEYIRYQVLNYFQ</sequence>
<evidence type="ECO:0000313" key="2">
    <source>
        <dbReference type="Proteomes" id="UP000317369"/>
    </source>
</evidence>
<dbReference type="KEGG" id="pcor:KS4_34900"/>
<dbReference type="EMBL" id="CP036425">
    <property type="protein sequence ID" value="QDU35409.1"/>
    <property type="molecule type" value="Genomic_DNA"/>
</dbReference>